<dbReference type="Pfam" id="PF00756">
    <property type="entry name" value="Esterase"/>
    <property type="match status" value="1"/>
</dbReference>
<dbReference type="InterPro" id="IPR029058">
    <property type="entry name" value="AB_hydrolase_fold"/>
</dbReference>
<dbReference type="GO" id="GO:0016788">
    <property type="term" value="F:hydrolase activity, acting on ester bonds"/>
    <property type="evidence" value="ECO:0007669"/>
    <property type="project" value="TreeGrafter"/>
</dbReference>
<keyword evidence="5" id="KW-1185">Reference proteome</keyword>
<comment type="similarity">
    <text evidence="1">Belongs to the esterase D family.</text>
</comment>
<reference evidence="4 5" key="1">
    <citation type="submission" date="2016-10" db="EMBL/GenBank/DDBJ databases">
        <authorList>
            <person name="de Groot N.N."/>
        </authorList>
    </citation>
    <scope>NUCLEOTIDE SEQUENCE [LARGE SCALE GENOMIC DNA]</scope>
    <source>
        <strain evidence="4 5">DSM 6059</strain>
    </source>
</reference>
<dbReference type="STRING" id="1123010.SAMN02745724_02429"/>
<proteinExistence type="inferred from homology"/>
<dbReference type="RefSeq" id="WP_091984061.1">
    <property type="nucleotide sequence ID" value="NZ_FOLO01000017.1"/>
</dbReference>
<evidence type="ECO:0008006" key="6">
    <source>
        <dbReference type="Google" id="ProtNLM"/>
    </source>
</evidence>
<organism evidence="4 5">
    <name type="scientific">Pseudoalteromonas denitrificans DSM 6059</name>
    <dbReference type="NCBI Taxonomy" id="1123010"/>
    <lineage>
        <taxon>Bacteria</taxon>
        <taxon>Pseudomonadati</taxon>
        <taxon>Pseudomonadota</taxon>
        <taxon>Gammaproteobacteria</taxon>
        <taxon>Alteromonadales</taxon>
        <taxon>Pseudoalteromonadaceae</taxon>
        <taxon>Pseudoalteromonas</taxon>
    </lineage>
</organism>
<dbReference type="InterPro" id="IPR000801">
    <property type="entry name" value="Esterase-like"/>
</dbReference>
<protein>
    <recommendedName>
        <fullName evidence="6">Esterase</fullName>
    </recommendedName>
</protein>
<gene>
    <name evidence="4" type="ORF">SAMN02745724_02429</name>
</gene>
<dbReference type="Proteomes" id="UP000198862">
    <property type="component" value="Unassembled WGS sequence"/>
</dbReference>
<evidence type="ECO:0000256" key="2">
    <source>
        <dbReference type="ARBA" id="ARBA00022801"/>
    </source>
</evidence>
<name>A0A1I1LN68_9GAMM</name>
<keyword evidence="2" id="KW-0378">Hydrolase</keyword>
<evidence type="ECO:0000313" key="4">
    <source>
        <dbReference type="EMBL" id="SFC74501.1"/>
    </source>
</evidence>
<accession>A0A1I1LN68</accession>
<feature type="signal peptide" evidence="3">
    <location>
        <begin position="1"/>
        <end position="22"/>
    </location>
</feature>
<evidence type="ECO:0000256" key="3">
    <source>
        <dbReference type="SAM" id="SignalP"/>
    </source>
</evidence>
<dbReference type="Gene3D" id="3.40.50.1820">
    <property type="entry name" value="alpha/beta hydrolase"/>
    <property type="match status" value="1"/>
</dbReference>
<dbReference type="PANTHER" id="PTHR40841:SF2">
    <property type="entry name" value="SIDEROPHORE-DEGRADING ESTERASE (EUROFUNG)"/>
    <property type="match status" value="1"/>
</dbReference>
<feature type="chain" id="PRO_5011640960" description="Esterase" evidence="3">
    <location>
        <begin position="23"/>
        <end position="424"/>
    </location>
</feature>
<evidence type="ECO:0000313" key="5">
    <source>
        <dbReference type="Proteomes" id="UP000198862"/>
    </source>
</evidence>
<dbReference type="AlphaFoldDB" id="A0A1I1LN68"/>
<evidence type="ECO:0000256" key="1">
    <source>
        <dbReference type="ARBA" id="ARBA00005622"/>
    </source>
</evidence>
<dbReference type="InterPro" id="IPR052558">
    <property type="entry name" value="Siderophore_Hydrolase_D"/>
</dbReference>
<dbReference type="SUPFAM" id="SSF53474">
    <property type="entry name" value="alpha/beta-Hydrolases"/>
    <property type="match status" value="1"/>
</dbReference>
<dbReference type="EMBL" id="FOLO01000017">
    <property type="protein sequence ID" value="SFC74501.1"/>
    <property type="molecule type" value="Genomic_DNA"/>
</dbReference>
<keyword evidence="3" id="KW-0732">Signal</keyword>
<dbReference type="PANTHER" id="PTHR40841">
    <property type="entry name" value="SIDEROPHORE TRIACETYLFUSARININE C ESTERASE"/>
    <property type="match status" value="1"/>
</dbReference>
<sequence length="424" mass="48004">MIKILISAFSLVLLLTSKIAIASSFNLGERVNINSTILNEDRTLQIILPENYYANPNATFPVIYLLDGDYNIHGASGILDLLANKAQMIPDVILVGIADKGTDKYRQYMTPEGLTSPLKDTDKGKANLFLAFLDKEVKTYIKTHYRAANHSTLVGHSIGGLFVLNALLESPSSFHNYISSSPSLWLNNQALTKTAKDKINKNTHKGVSLYLSLGDETRMNQYGFINVLDDLQPKNINWQFKHYPDENHNSVGLISLRNNLKMIFKGWFISETELRRSHSADTILTHYKNLIHKLKINQAIPTPSIKAAIRYFYINKESKDINTFMSKVKQALPASEQGFIIMQASYISHFDSPKAALNLLKSNENKFEYSIEYMKNIATGYEQLKDKNSAIIYFKKALSLAKKQNANQWQMSIIEAKLLKLKNQ</sequence>
<dbReference type="OrthoDB" id="9784036at2"/>